<evidence type="ECO:0000256" key="6">
    <source>
        <dbReference type="ARBA" id="ARBA00023002"/>
    </source>
</evidence>
<keyword evidence="4" id="KW-0554">One-carbon metabolism</keyword>
<evidence type="ECO:0000256" key="7">
    <source>
        <dbReference type="RuleBase" id="RU004474"/>
    </source>
</evidence>
<dbReference type="GO" id="GO:0004146">
    <property type="term" value="F:dihydrofolate reductase activity"/>
    <property type="evidence" value="ECO:0007669"/>
    <property type="project" value="UniProtKB-EC"/>
</dbReference>
<dbReference type="InterPro" id="IPR024072">
    <property type="entry name" value="DHFR-like_dom_sf"/>
</dbReference>
<name>A0A8H7PWG0_MORIS</name>
<dbReference type="GO" id="GO:0006730">
    <property type="term" value="P:one-carbon metabolic process"/>
    <property type="evidence" value="ECO:0007669"/>
    <property type="project" value="UniProtKB-KW"/>
</dbReference>
<dbReference type="PROSITE" id="PS00075">
    <property type="entry name" value="DHFR_1"/>
    <property type="match status" value="1"/>
</dbReference>
<gene>
    <name evidence="9" type="ORF">INT43_008675</name>
</gene>
<dbReference type="AlphaFoldDB" id="A0A8H7PWG0"/>
<evidence type="ECO:0000256" key="5">
    <source>
        <dbReference type="ARBA" id="ARBA00022857"/>
    </source>
</evidence>
<reference evidence="9" key="1">
    <citation type="submission" date="2020-12" db="EMBL/GenBank/DDBJ databases">
        <title>Metabolic potential, ecology and presence of endohyphal bacteria is reflected in genomic diversity of Mucoromycotina.</title>
        <authorList>
            <person name="Muszewska A."/>
            <person name="Okrasinska A."/>
            <person name="Steczkiewicz K."/>
            <person name="Drgas O."/>
            <person name="Orlowska M."/>
            <person name="Perlinska-Lenart U."/>
            <person name="Aleksandrzak-Piekarczyk T."/>
            <person name="Szatraj K."/>
            <person name="Zielenkiewicz U."/>
            <person name="Pilsyk S."/>
            <person name="Malc E."/>
            <person name="Mieczkowski P."/>
            <person name="Kruszewska J.S."/>
            <person name="Biernat P."/>
            <person name="Pawlowska J."/>
        </authorList>
    </citation>
    <scope>NUCLEOTIDE SEQUENCE</scope>
    <source>
        <strain evidence="9">WA0000067209</strain>
    </source>
</reference>
<dbReference type="InterPro" id="IPR017925">
    <property type="entry name" value="DHFR_CS"/>
</dbReference>
<dbReference type="SUPFAM" id="SSF53597">
    <property type="entry name" value="Dihydrofolate reductase-like"/>
    <property type="match status" value="1"/>
</dbReference>
<comment type="similarity">
    <text evidence="7">Belongs to the dihydrofolate reductase family.</text>
</comment>
<keyword evidence="5" id="KW-0521">NADP</keyword>
<dbReference type="GO" id="GO:0050661">
    <property type="term" value="F:NADP binding"/>
    <property type="evidence" value="ECO:0007669"/>
    <property type="project" value="InterPro"/>
</dbReference>
<dbReference type="EC" id="1.5.1.3" evidence="2"/>
<dbReference type="PRINTS" id="PR00070">
    <property type="entry name" value="DHFR"/>
</dbReference>
<comment type="caution">
    <text evidence="9">The sequence shown here is derived from an EMBL/GenBank/DDBJ whole genome shotgun (WGS) entry which is preliminary data.</text>
</comment>
<evidence type="ECO:0000313" key="10">
    <source>
        <dbReference type="Proteomes" id="UP000654370"/>
    </source>
</evidence>
<proteinExistence type="inferred from homology"/>
<dbReference type="PROSITE" id="PS51330">
    <property type="entry name" value="DHFR_2"/>
    <property type="match status" value="1"/>
</dbReference>
<dbReference type="OrthoDB" id="414698at2759"/>
<evidence type="ECO:0000259" key="8">
    <source>
        <dbReference type="PROSITE" id="PS51330"/>
    </source>
</evidence>
<dbReference type="Proteomes" id="UP000654370">
    <property type="component" value="Unassembled WGS sequence"/>
</dbReference>
<evidence type="ECO:0000256" key="3">
    <source>
        <dbReference type="ARBA" id="ARBA00018886"/>
    </source>
</evidence>
<evidence type="ECO:0000256" key="1">
    <source>
        <dbReference type="ARBA" id="ARBA00004903"/>
    </source>
</evidence>
<keyword evidence="6" id="KW-0560">Oxidoreductase</keyword>
<dbReference type="GO" id="GO:0046654">
    <property type="term" value="P:tetrahydrofolate biosynthetic process"/>
    <property type="evidence" value="ECO:0007669"/>
    <property type="project" value="UniProtKB-UniPathway"/>
</dbReference>
<dbReference type="PANTHER" id="PTHR48069:SF3">
    <property type="entry name" value="DIHYDROFOLATE REDUCTASE"/>
    <property type="match status" value="1"/>
</dbReference>
<dbReference type="UniPathway" id="UPA00077">
    <property type="reaction ID" value="UER00158"/>
</dbReference>
<organism evidence="9 10">
    <name type="scientific">Mortierella isabellina</name>
    <name type="common">Filamentous fungus</name>
    <name type="synonym">Umbelopsis isabellina</name>
    <dbReference type="NCBI Taxonomy" id="91625"/>
    <lineage>
        <taxon>Eukaryota</taxon>
        <taxon>Fungi</taxon>
        <taxon>Fungi incertae sedis</taxon>
        <taxon>Mucoromycota</taxon>
        <taxon>Mucoromycotina</taxon>
        <taxon>Umbelopsidomycetes</taxon>
        <taxon>Umbelopsidales</taxon>
        <taxon>Umbelopsidaceae</taxon>
        <taxon>Umbelopsis</taxon>
    </lineage>
</organism>
<accession>A0A8H7PWG0</accession>
<keyword evidence="10" id="KW-1185">Reference proteome</keyword>
<protein>
    <recommendedName>
        <fullName evidence="3">Dihydrofolate reductase</fullName>
        <ecNumber evidence="2">1.5.1.3</ecNumber>
    </recommendedName>
</protein>
<evidence type="ECO:0000256" key="2">
    <source>
        <dbReference type="ARBA" id="ARBA00012856"/>
    </source>
</evidence>
<dbReference type="InterPro" id="IPR001796">
    <property type="entry name" value="DHFR_dom"/>
</dbReference>
<dbReference type="GO" id="GO:0046655">
    <property type="term" value="P:folic acid metabolic process"/>
    <property type="evidence" value="ECO:0007669"/>
    <property type="project" value="TreeGrafter"/>
</dbReference>
<feature type="domain" description="DHFR" evidence="8">
    <location>
        <begin position="2"/>
        <end position="197"/>
    </location>
</feature>
<evidence type="ECO:0000313" key="9">
    <source>
        <dbReference type="EMBL" id="KAG2181093.1"/>
    </source>
</evidence>
<dbReference type="Pfam" id="PF00186">
    <property type="entry name" value="DHFR_1"/>
    <property type="match status" value="2"/>
</dbReference>
<dbReference type="Gene3D" id="3.40.430.10">
    <property type="entry name" value="Dihydrofolate Reductase, subunit A"/>
    <property type="match status" value="1"/>
</dbReference>
<dbReference type="GO" id="GO:0005739">
    <property type="term" value="C:mitochondrion"/>
    <property type="evidence" value="ECO:0007669"/>
    <property type="project" value="TreeGrafter"/>
</dbReference>
<dbReference type="EMBL" id="JAEPQZ010000005">
    <property type="protein sequence ID" value="KAG2181093.1"/>
    <property type="molecule type" value="Genomic_DNA"/>
</dbReference>
<evidence type="ECO:0000256" key="4">
    <source>
        <dbReference type="ARBA" id="ARBA00022563"/>
    </source>
</evidence>
<dbReference type="GO" id="GO:0046452">
    <property type="term" value="P:dihydrofolate metabolic process"/>
    <property type="evidence" value="ECO:0007669"/>
    <property type="project" value="TreeGrafter"/>
</dbReference>
<dbReference type="PANTHER" id="PTHR48069">
    <property type="entry name" value="DIHYDROFOLATE REDUCTASE"/>
    <property type="match status" value="1"/>
</dbReference>
<dbReference type="InterPro" id="IPR012259">
    <property type="entry name" value="DHFR"/>
</dbReference>
<comment type="pathway">
    <text evidence="1">Cofactor biosynthesis; tetrahydrofolate biosynthesis; 5,6,7,8-tetrahydrofolate from 7,8-dihydrofolate: step 1/1.</text>
</comment>
<sequence length="198" mass="22745">MNFTLVVAATEELGIGLRANLPWRIPKDMAFFKEVTTRVPRAFNLPTGTSEPAQNAVIMGRITWESIPAKFRPLDKRTNIVISRNVEFDLQCKDQTVKLVPSIERAFDVIDRSRTPRVFVIGGAQIYREAIKHANCSRILLTRIRSLVDCDTFFPEIDESLFRLASHNELEEFVEAEVVDGILTHKNLDYQFTMYVKR</sequence>
<dbReference type="CDD" id="cd00209">
    <property type="entry name" value="DHFR"/>
    <property type="match status" value="1"/>
</dbReference>